<evidence type="ECO:0000313" key="7">
    <source>
        <dbReference type="Proteomes" id="UP000887578"/>
    </source>
</evidence>
<keyword evidence="3 5" id="KW-1133">Transmembrane helix</keyword>
<evidence type="ECO:0000313" key="8">
    <source>
        <dbReference type="WBParaSite" id="PDA_v2.g19017.t1"/>
    </source>
</evidence>
<feature type="transmembrane region" description="Helical" evidence="5">
    <location>
        <begin position="29"/>
        <end position="52"/>
    </location>
</feature>
<comment type="subcellular location">
    <subcellularLocation>
        <location evidence="1">Membrane</location>
    </subcellularLocation>
</comment>
<dbReference type="AlphaFoldDB" id="A0A914PW10"/>
<keyword evidence="7" id="KW-1185">Reference proteome</keyword>
<dbReference type="PANTHER" id="PTHR22718:SF11">
    <property type="entry name" value="7TM GPCR SERPENTINE RECEPTOR CLASS X (SRX) DOMAIN-CONTAINING PROTEIN"/>
    <property type="match status" value="1"/>
</dbReference>
<evidence type="ECO:0000256" key="5">
    <source>
        <dbReference type="SAM" id="Phobius"/>
    </source>
</evidence>
<dbReference type="PANTHER" id="PTHR22718">
    <property type="entry name" value="SERPENTINE RECEPTOR, CLASS X"/>
    <property type="match status" value="1"/>
</dbReference>
<evidence type="ECO:0000256" key="2">
    <source>
        <dbReference type="ARBA" id="ARBA00022692"/>
    </source>
</evidence>
<feature type="transmembrane region" description="Helical" evidence="5">
    <location>
        <begin position="238"/>
        <end position="264"/>
    </location>
</feature>
<evidence type="ECO:0000256" key="4">
    <source>
        <dbReference type="ARBA" id="ARBA00023136"/>
    </source>
</evidence>
<proteinExistence type="predicted"/>
<organism evidence="7 8">
    <name type="scientific">Panagrolaimus davidi</name>
    <dbReference type="NCBI Taxonomy" id="227884"/>
    <lineage>
        <taxon>Eukaryota</taxon>
        <taxon>Metazoa</taxon>
        <taxon>Ecdysozoa</taxon>
        <taxon>Nematoda</taxon>
        <taxon>Chromadorea</taxon>
        <taxon>Rhabditida</taxon>
        <taxon>Tylenchina</taxon>
        <taxon>Panagrolaimomorpha</taxon>
        <taxon>Panagrolaimoidea</taxon>
        <taxon>Panagrolaimidae</taxon>
        <taxon>Panagrolaimus</taxon>
    </lineage>
</organism>
<feature type="transmembrane region" description="Helical" evidence="5">
    <location>
        <begin position="142"/>
        <end position="163"/>
    </location>
</feature>
<keyword evidence="4 5" id="KW-0472">Membrane</keyword>
<sequence length="342" mass="39161">MSNNFELSDYQKCFATNKTWPNLGDKLTAAFSLLTVTIIASGLNIVLIATILKYFHELTEKVRINILLMNLCFSHCLYLSGTFLVQSPAAFSSVPIYYSNNLMISLTAISSIGFYAIVFFEFSVAIDRFIVFYSEKKLSRNAYFGFILILWFLSISAVCLQVWHGCPKRYNQWTLSYSFECNFGCTGNIFGFLPISILLNLGTYFTYAVFGLYVLVFLKIIHLKSLHQTKFKAQKKELLVLMQFFAIFLCTWLSTTSMFVFPTWFGRSMFTNICPMILIALNALLNAALLITFNDTIRTKVIQFLHFKSIYRPKKITVSPHTLSAHQSFTSRNNNPNYIGIL</sequence>
<evidence type="ECO:0000256" key="3">
    <source>
        <dbReference type="ARBA" id="ARBA00022989"/>
    </source>
</evidence>
<dbReference type="Proteomes" id="UP000887578">
    <property type="component" value="Unplaced"/>
</dbReference>
<reference evidence="8" key="1">
    <citation type="submission" date="2022-11" db="UniProtKB">
        <authorList>
            <consortium name="WormBaseParasite"/>
        </authorList>
    </citation>
    <scope>IDENTIFICATION</scope>
</reference>
<dbReference type="PROSITE" id="PS50262">
    <property type="entry name" value="G_PROTEIN_RECEP_F1_2"/>
    <property type="match status" value="1"/>
</dbReference>
<name>A0A914PW10_9BILA</name>
<feature type="domain" description="G-protein coupled receptors family 1 profile" evidence="6">
    <location>
        <begin position="43"/>
        <end position="290"/>
    </location>
</feature>
<keyword evidence="2 5" id="KW-0812">Transmembrane</keyword>
<dbReference type="SUPFAM" id="SSF81321">
    <property type="entry name" value="Family A G protein-coupled receptor-like"/>
    <property type="match status" value="1"/>
</dbReference>
<dbReference type="Gene3D" id="1.20.1070.10">
    <property type="entry name" value="Rhodopsin 7-helix transmembrane proteins"/>
    <property type="match status" value="1"/>
</dbReference>
<feature type="transmembrane region" description="Helical" evidence="5">
    <location>
        <begin position="64"/>
        <end position="84"/>
    </location>
</feature>
<dbReference type="InterPro" id="IPR017452">
    <property type="entry name" value="GPCR_Rhodpsn_7TM"/>
</dbReference>
<feature type="transmembrane region" description="Helical" evidence="5">
    <location>
        <begin position="197"/>
        <end position="218"/>
    </location>
</feature>
<feature type="transmembrane region" description="Helical" evidence="5">
    <location>
        <begin position="104"/>
        <end position="130"/>
    </location>
</feature>
<accession>A0A914PW10</accession>
<feature type="transmembrane region" description="Helical" evidence="5">
    <location>
        <begin position="270"/>
        <end position="293"/>
    </location>
</feature>
<protein>
    <submittedName>
        <fullName evidence="8">G-protein coupled receptors family 1 profile domain-containing protein</fullName>
    </submittedName>
</protein>
<evidence type="ECO:0000256" key="1">
    <source>
        <dbReference type="ARBA" id="ARBA00004370"/>
    </source>
</evidence>
<dbReference type="WBParaSite" id="PDA_v2.g19017.t1">
    <property type="protein sequence ID" value="PDA_v2.g19017.t1"/>
    <property type="gene ID" value="PDA_v2.g19017"/>
</dbReference>
<dbReference type="GO" id="GO:0016020">
    <property type="term" value="C:membrane"/>
    <property type="evidence" value="ECO:0007669"/>
    <property type="project" value="UniProtKB-SubCell"/>
</dbReference>
<evidence type="ECO:0000259" key="6">
    <source>
        <dbReference type="PROSITE" id="PS50262"/>
    </source>
</evidence>